<keyword evidence="2" id="KW-1185">Reference proteome</keyword>
<evidence type="ECO:0000313" key="2">
    <source>
        <dbReference type="Proteomes" id="UP000821865"/>
    </source>
</evidence>
<gene>
    <name evidence="1" type="ORF">HPB49_019549</name>
</gene>
<proteinExistence type="predicted"/>
<name>A0ACB8D841_DERSI</name>
<protein>
    <submittedName>
        <fullName evidence="1">Uncharacterized protein</fullName>
    </submittedName>
</protein>
<accession>A0ACB8D841</accession>
<evidence type="ECO:0000313" key="1">
    <source>
        <dbReference type="EMBL" id="KAH7960434.1"/>
    </source>
</evidence>
<sequence length="754" mass="82955">MRIEGASRIVQKRSYVSPGEIKAVIGVAAPFYLTPLLAIGGVVSQCLYVLLLMVLLTILETLPLTVISLVPSVATAFIGLAEEPIPEEVDQQMDNVNMVGLLLLYVAVDLTPLWRRLSLWLLSWRGAPVKPLFAGLMAVAFTASLFLPGAFVTLVLAAFINRVMHNIEDHVIECLHERSQKRHASRQYSFGARMPGVDPSRPRNVSLAEPYIRRSMMEELRYKHRGVRLPEVRLQAVGLLAAHLQAMHLRAVGLQAVRLLTVPLPAVHLPVVLDAADQPEKQHSTPSAPIPSSLQQVTPMATPMVAPGVAPGVAPLVAPMVAPMVAPTAAAKKAPPPLSGILRATVRPSAALLSDTSLPTSPPKTVFKPFGCKPPIDGGIVSEIDEPLADTEPGKPSKRISVKSAFTTLHKALIVGVVYTSIVASECSYITGRTKRILDNEFRRQDQLFEKSLCVVLDTDPEKDPSSIHLETRIFELYSRDKESPMTTMVFLFFMFPMSAVTIVIFWAYIYRLYLRQVKPEMIAVVIFVAFVLTFALNAIGHFGITYTLTTYVLVVLVIGVPREFRNPFLADMSVTWPLIMAYMPWDMIIMRIGGTELAHLSRASGLVLLMSGVSTWIFDKVLVGNMRKMSPFWCQLVLLATTAVLAEVDTSFGFGSRVVPDMLQLADELQQNELYLALPVVMQSSYVLLIPYTSISLIFIHQYTDIEYTELLGLSIFVKVVSSVCLIFFSNTLNLSLPARATDLITVANATAP</sequence>
<dbReference type="Proteomes" id="UP000821865">
    <property type="component" value="Chromosome 3"/>
</dbReference>
<comment type="caution">
    <text evidence="1">The sequence shown here is derived from an EMBL/GenBank/DDBJ whole genome shotgun (WGS) entry which is preliminary data.</text>
</comment>
<dbReference type="EMBL" id="CM023472">
    <property type="protein sequence ID" value="KAH7960434.1"/>
    <property type="molecule type" value="Genomic_DNA"/>
</dbReference>
<organism evidence="1 2">
    <name type="scientific">Dermacentor silvarum</name>
    <name type="common">Tick</name>
    <dbReference type="NCBI Taxonomy" id="543639"/>
    <lineage>
        <taxon>Eukaryota</taxon>
        <taxon>Metazoa</taxon>
        <taxon>Ecdysozoa</taxon>
        <taxon>Arthropoda</taxon>
        <taxon>Chelicerata</taxon>
        <taxon>Arachnida</taxon>
        <taxon>Acari</taxon>
        <taxon>Parasitiformes</taxon>
        <taxon>Ixodida</taxon>
        <taxon>Ixodoidea</taxon>
        <taxon>Ixodidae</taxon>
        <taxon>Rhipicephalinae</taxon>
        <taxon>Dermacentor</taxon>
    </lineage>
</organism>
<reference evidence="1" key="1">
    <citation type="submission" date="2020-05" db="EMBL/GenBank/DDBJ databases">
        <title>Large-scale comparative analyses of tick genomes elucidate their genetic diversity and vector capacities.</title>
        <authorList>
            <person name="Jia N."/>
            <person name="Wang J."/>
            <person name="Shi W."/>
            <person name="Du L."/>
            <person name="Sun Y."/>
            <person name="Zhan W."/>
            <person name="Jiang J."/>
            <person name="Wang Q."/>
            <person name="Zhang B."/>
            <person name="Ji P."/>
            <person name="Sakyi L.B."/>
            <person name="Cui X."/>
            <person name="Yuan T."/>
            <person name="Jiang B."/>
            <person name="Yang W."/>
            <person name="Lam T.T.-Y."/>
            <person name="Chang Q."/>
            <person name="Ding S."/>
            <person name="Wang X."/>
            <person name="Zhu J."/>
            <person name="Ruan X."/>
            <person name="Zhao L."/>
            <person name="Wei J."/>
            <person name="Que T."/>
            <person name="Du C."/>
            <person name="Cheng J."/>
            <person name="Dai P."/>
            <person name="Han X."/>
            <person name="Huang E."/>
            <person name="Gao Y."/>
            <person name="Liu J."/>
            <person name="Shao H."/>
            <person name="Ye R."/>
            <person name="Li L."/>
            <person name="Wei W."/>
            <person name="Wang X."/>
            <person name="Wang C."/>
            <person name="Yang T."/>
            <person name="Huo Q."/>
            <person name="Li W."/>
            <person name="Guo W."/>
            <person name="Chen H."/>
            <person name="Zhou L."/>
            <person name="Ni X."/>
            <person name="Tian J."/>
            <person name="Zhou Y."/>
            <person name="Sheng Y."/>
            <person name="Liu T."/>
            <person name="Pan Y."/>
            <person name="Xia L."/>
            <person name="Li J."/>
            <person name="Zhao F."/>
            <person name="Cao W."/>
        </authorList>
    </citation>
    <scope>NUCLEOTIDE SEQUENCE</scope>
    <source>
        <strain evidence="1">Dsil-2018</strain>
    </source>
</reference>